<dbReference type="Proteomes" id="UP000094065">
    <property type="component" value="Unassembled WGS sequence"/>
</dbReference>
<dbReference type="RefSeq" id="XP_018991043.1">
    <property type="nucleotide sequence ID" value="XM_019141068.1"/>
</dbReference>
<comment type="caution">
    <text evidence="2">The sequence shown here is derived from an EMBL/GenBank/DDBJ whole genome shotgun (WGS) entry which is preliminary data.</text>
</comment>
<feature type="compositionally biased region" description="Low complexity" evidence="1">
    <location>
        <begin position="166"/>
        <end position="186"/>
    </location>
</feature>
<feature type="region of interest" description="Disordered" evidence="1">
    <location>
        <begin position="103"/>
        <end position="186"/>
    </location>
</feature>
<dbReference type="OrthoDB" id="2595605at2759"/>
<accession>A0A1E3HGA6</accession>
<dbReference type="GeneID" id="30157859"/>
<protein>
    <submittedName>
        <fullName evidence="2">Uncharacterized protein</fullName>
    </submittedName>
</protein>
<keyword evidence="3" id="KW-1185">Reference proteome</keyword>
<feature type="compositionally biased region" description="Low complexity" evidence="1">
    <location>
        <begin position="124"/>
        <end position="136"/>
    </location>
</feature>
<gene>
    <name evidence="2" type="ORF">L202_06550</name>
</gene>
<proteinExistence type="predicted"/>
<feature type="compositionally biased region" description="Polar residues" evidence="1">
    <location>
        <begin position="106"/>
        <end position="119"/>
    </location>
</feature>
<evidence type="ECO:0000313" key="2">
    <source>
        <dbReference type="EMBL" id="ODN75393.1"/>
    </source>
</evidence>
<feature type="compositionally biased region" description="Polar residues" evidence="1">
    <location>
        <begin position="142"/>
        <end position="165"/>
    </location>
</feature>
<organism evidence="2 3">
    <name type="scientific">Cryptococcus amylolentus CBS 6039</name>
    <dbReference type="NCBI Taxonomy" id="1295533"/>
    <lineage>
        <taxon>Eukaryota</taxon>
        <taxon>Fungi</taxon>
        <taxon>Dikarya</taxon>
        <taxon>Basidiomycota</taxon>
        <taxon>Agaricomycotina</taxon>
        <taxon>Tremellomycetes</taxon>
        <taxon>Tremellales</taxon>
        <taxon>Cryptococcaceae</taxon>
        <taxon>Cryptococcus</taxon>
    </lineage>
</organism>
<evidence type="ECO:0000313" key="3">
    <source>
        <dbReference type="Proteomes" id="UP000094065"/>
    </source>
</evidence>
<dbReference type="EMBL" id="AWGJ01000010">
    <property type="protein sequence ID" value="ODN75393.1"/>
    <property type="molecule type" value="Genomic_DNA"/>
</dbReference>
<reference evidence="2 3" key="1">
    <citation type="submission" date="2016-06" db="EMBL/GenBank/DDBJ databases">
        <title>Evolution of pathogenesis and genome organization in the Tremellales.</title>
        <authorList>
            <person name="Cuomo C."/>
            <person name="Litvintseva A."/>
            <person name="Heitman J."/>
            <person name="Chen Y."/>
            <person name="Sun S."/>
            <person name="Springer D."/>
            <person name="Dromer F."/>
            <person name="Young S."/>
            <person name="Zeng Q."/>
            <person name="Chapman S."/>
            <person name="Gujja S."/>
            <person name="Saif S."/>
            <person name="Birren B."/>
        </authorList>
    </citation>
    <scope>NUCLEOTIDE SEQUENCE [LARGE SCALE GENOMIC DNA]</scope>
    <source>
        <strain evidence="2 3">CBS 6039</strain>
    </source>
</reference>
<sequence length="253" mass="26911">MAPLPFHLSLLLRPLSPPVATTRLKANIFALFLFAIRNLFPPYQATKSLLVSLSEKLEGTTGRQQSWGEVGVNIGEGLLAIVLVWNTVEAFVALQYPSTYVPPQPKTMNITPASVSSPLTRPYSPQKPSTPTQQPQAASRALPSSASFQTPSSTPLRQAPTQAHQLSQSTSHPLSSSTSSNLSSSTARILNLPAPESPSNGLFYERKSPVKAGAAAGAVGGVGGDFVLVDRDEKEWVDNVWKGVRGKGGKLAL</sequence>
<evidence type="ECO:0000256" key="1">
    <source>
        <dbReference type="SAM" id="MobiDB-lite"/>
    </source>
</evidence>
<dbReference type="AlphaFoldDB" id="A0A1E3HGA6"/>
<name>A0A1E3HGA6_9TREE</name>